<protein>
    <recommendedName>
        <fullName evidence="3">Cupin domain-containing protein</fullName>
    </recommendedName>
</protein>
<evidence type="ECO:0000313" key="2">
    <source>
        <dbReference type="Proteomes" id="UP000440096"/>
    </source>
</evidence>
<dbReference type="PANTHER" id="PTHR36156">
    <property type="entry name" value="SLR2101 PROTEIN"/>
    <property type="match status" value="1"/>
</dbReference>
<dbReference type="PANTHER" id="PTHR36156:SF2">
    <property type="entry name" value="CUPIN TYPE-2 DOMAIN-CONTAINING PROTEIN"/>
    <property type="match status" value="1"/>
</dbReference>
<name>A0A6N7YML7_9PSEU</name>
<dbReference type="OrthoDB" id="713485at2"/>
<accession>A0A6N7YML7</accession>
<comment type="caution">
    <text evidence="1">The sequence shown here is derived from an EMBL/GenBank/DDBJ whole genome shotgun (WGS) entry which is preliminary data.</text>
</comment>
<dbReference type="Gene3D" id="2.60.120.10">
    <property type="entry name" value="Jelly Rolls"/>
    <property type="match status" value="1"/>
</dbReference>
<dbReference type="AlphaFoldDB" id="A0A6N7YML7"/>
<dbReference type="SUPFAM" id="SSF51182">
    <property type="entry name" value="RmlC-like cupins"/>
    <property type="match status" value="1"/>
</dbReference>
<dbReference type="Proteomes" id="UP000440096">
    <property type="component" value="Unassembled WGS sequence"/>
</dbReference>
<dbReference type="RefSeq" id="WP_154755501.1">
    <property type="nucleotide sequence ID" value="NZ_WMBA01000004.1"/>
</dbReference>
<dbReference type="InterPro" id="IPR011051">
    <property type="entry name" value="RmlC_Cupin_sf"/>
</dbReference>
<gene>
    <name evidence="1" type="ORF">GKO32_04600</name>
</gene>
<keyword evidence="2" id="KW-1185">Reference proteome</keyword>
<sequence length="175" mass="18911">MGNRSDGLSDVLQDEDVMFDGPSGARDLWFNTTTPADLAATTDPTAGAKFVHEAPDGGAVFRIVSWAPGTHDDKTPEEMRAVHAQLGTAHIPSVEYLESAKHPSMHRTDTLNYIVVLSGKMWALTEGRDVLLRPGDVMVLQSCIHGWRIEGPEPCVMAATFIDGAWSSGPAPKEQ</sequence>
<dbReference type="InterPro" id="IPR014710">
    <property type="entry name" value="RmlC-like_jellyroll"/>
</dbReference>
<proteinExistence type="predicted"/>
<organism evidence="1 2">
    <name type="scientific">Amycolatopsis pithecellobii</name>
    <dbReference type="NCBI Taxonomy" id="664692"/>
    <lineage>
        <taxon>Bacteria</taxon>
        <taxon>Bacillati</taxon>
        <taxon>Actinomycetota</taxon>
        <taxon>Actinomycetes</taxon>
        <taxon>Pseudonocardiales</taxon>
        <taxon>Pseudonocardiaceae</taxon>
        <taxon>Amycolatopsis</taxon>
    </lineage>
</organism>
<dbReference type="InterPro" id="IPR047142">
    <property type="entry name" value="OryJ/VirC-like"/>
</dbReference>
<evidence type="ECO:0000313" key="1">
    <source>
        <dbReference type="EMBL" id="MTD53262.1"/>
    </source>
</evidence>
<reference evidence="1 2" key="1">
    <citation type="submission" date="2019-11" db="EMBL/GenBank/DDBJ databases">
        <title>Draft genome of Amycolatopsis RM579.</title>
        <authorList>
            <person name="Duangmal K."/>
            <person name="Mingma R."/>
        </authorList>
    </citation>
    <scope>NUCLEOTIDE SEQUENCE [LARGE SCALE GENOMIC DNA]</scope>
    <source>
        <strain evidence="1 2">RM579</strain>
    </source>
</reference>
<evidence type="ECO:0008006" key="3">
    <source>
        <dbReference type="Google" id="ProtNLM"/>
    </source>
</evidence>
<dbReference type="EMBL" id="WMBA01000004">
    <property type="protein sequence ID" value="MTD53262.1"/>
    <property type="molecule type" value="Genomic_DNA"/>
</dbReference>